<dbReference type="AlphaFoldDB" id="A0A2P2N466"/>
<evidence type="ECO:0000313" key="1">
    <source>
        <dbReference type="EMBL" id="MBX37257.1"/>
    </source>
</evidence>
<proteinExistence type="predicted"/>
<reference evidence="1" key="1">
    <citation type="submission" date="2018-02" db="EMBL/GenBank/DDBJ databases">
        <title>Rhizophora mucronata_Transcriptome.</title>
        <authorList>
            <person name="Meera S.P."/>
            <person name="Sreeshan A."/>
            <person name="Augustine A."/>
        </authorList>
    </citation>
    <scope>NUCLEOTIDE SEQUENCE</scope>
    <source>
        <tissue evidence="1">Leaf</tissue>
    </source>
</reference>
<sequence length="76" mass="8787">MKKKQYSVQSEKFPELQSSKSNLFTPRPIRPITECGLKTKLTISIQQKNTKYNSIRKLTCNSSVKIQPFISRPITE</sequence>
<accession>A0A2P2N466</accession>
<name>A0A2P2N466_RHIMU</name>
<protein>
    <submittedName>
        <fullName evidence="1">Uncharacterized protein</fullName>
    </submittedName>
</protein>
<dbReference type="EMBL" id="GGEC01056773">
    <property type="protein sequence ID" value="MBX37257.1"/>
    <property type="molecule type" value="Transcribed_RNA"/>
</dbReference>
<organism evidence="1">
    <name type="scientific">Rhizophora mucronata</name>
    <name type="common">Asiatic mangrove</name>
    <dbReference type="NCBI Taxonomy" id="61149"/>
    <lineage>
        <taxon>Eukaryota</taxon>
        <taxon>Viridiplantae</taxon>
        <taxon>Streptophyta</taxon>
        <taxon>Embryophyta</taxon>
        <taxon>Tracheophyta</taxon>
        <taxon>Spermatophyta</taxon>
        <taxon>Magnoliopsida</taxon>
        <taxon>eudicotyledons</taxon>
        <taxon>Gunneridae</taxon>
        <taxon>Pentapetalae</taxon>
        <taxon>rosids</taxon>
        <taxon>fabids</taxon>
        <taxon>Malpighiales</taxon>
        <taxon>Rhizophoraceae</taxon>
        <taxon>Rhizophora</taxon>
    </lineage>
</organism>